<evidence type="ECO:0000313" key="8">
    <source>
        <dbReference type="Proteomes" id="UP000030645"/>
    </source>
</evidence>
<dbReference type="PANTHER" id="PTHR46183">
    <property type="entry name" value="PROTEIN CLMP1"/>
    <property type="match status" value="1"/>
</dbReference>
<dbReference type="EMBL" id="KE346108">
    <property type="protein sequence ID" value="EXC26519.1"/>
    <property type="molecule type" value="Genomic_DNA"/>
</dbReference>
<gene>
    <name evidence="7" type="ORF">L484_005451</name>
</gene>
<evidence type="ECO:0000256" key="1">
    <source>
        <dbReference type="ARBA" id="ARBA00011726"/>
    </source>
</evidence>
<comment type="subunit">
    <text evidence="1">Homodimers and heterodimers.</text>
</comment>
<feature type="domain" description="PB1" evidence="6">
    <location>
        <begin position="252"/>
        <end position="331"/>
    </location>
</feature>
<evidence type="ECO:0000256" key="3">
    <source>
        <dbReference type="ARBA" id="ARBA00022803"/>
    </source>
</evidence>
<dbReference type="PROSITE" id="PS50005">
    <property type="entry name" value="TPR"/>
    <property type="match status" value="2"/>
</dbReference>
<feature type="compositionally biased region" description="Basic and acidic residues" evidence="5">
    <location>
        <begin position="11"/>
        <end position="21"/>
    </location>
</feature>
<dbReference type="Gene3D" id="3.10.20.90">
    <property type="entry name" value="Phosphatidylinositol 3-kinase Catalytic Subunit, Chain A, domain 1"/>
    <property type="match status" value="1"/>
</dbReference>
<dbReference type="Gene3D" id="1.25.40.10">
    <property type="entry name" value="Tetratricopeptide repeat domain"/>
    <property type="match status" value="1"/>
</dbReference>
<dbReference type="SMART" id="SM00666">
    <property type="entry name" value="PB1"/>
    <property type="match status" value="1"/>
</dbReference>
<dbReference type="InterPro" id="IPR011990">
    <property type="entry name" value="TPR-like_helical_dom_sf"/>
</dbReference>
<evidence type="ECO:0000256" key="4">
    <source>
        <dbReference type="PROSITE-ProRule" id="PRU00339"/>
    </source>
</evidence>
<keyword evidence="8" id="KW-1185">Reference proteome</keyword>
<feature type="region of interest" description="Disordered" evidence="5">
    <location>
        <begin position="1"/>
        <end position="34"/>
    </location>
</feature>
<dbReference type="STRING" id="981085.W9SDB4"/>
<sequence length="711" mass="81414">MGKQSGKKNKQVGEKSGDGSGKHGKTGDNISSPRAYDKDTAVFISMSQELKDEGNKLFQKRDHEGAMLKYEKALKLLPRNHIDVAYLRSNMAACYMQMGESEYPRAIHECNLALEVTPKYSKALLKRARCYEALNRLDLALRDVNTVLSMEPNNIMALEISERVKMALEKKGLKVNDIVIELPPDYVEPPISLAPRKVVKEKTRKKKSNKVVEKQVVDNTEQQNVEEIAEEKKAEDKVVVKEKISTVKEVPKKSVKLIFGEDIRRAQLPVNCTLLQLREVVADRFPNSRAVLVKYRDHEGDLVTITSDEELRWAEGSTESEGSLRFYIVEVEPEQDPFFEKVKSDEEVQKLSIGENSVSENGFSVKGKEIKGLSCIEDWIIQFAQLFKNHVGFESDSYLNLHELGMKLYSEAMEETVTSDEAQHLFETAGDKFQEMAALALFNWGNVHMSRARKKVYFTEEASKDSILSQIEAAYEWAQQEYTKAGKRYEEALKMKPDFYEGYLALGQQQFEQAKLSWYYAISSNVNLEMQPATEVLRLYNNAEDNMEKGMQMWEEWEEQRLSQFTKKNSVRTQIQNLGLDGLFKDISVDEAADQAANMRSQINLLWGTMLYERSIVEFKLGLPVWHECLDVAIEKFEHAGASPTDIAVMVKNHSSNNNTLEGLGFKIDEIVQAWNEMYEAKKWQSGVQSFRLEPLLRRRVSKLYYALEHA</sequence>
<feature type="compositionally biased region" description="Basic residues" evidence="5">
    <location>
        <begin position="1"/>
        <end position="10"/>
    </location>
</feature>
<reference evidence="8" key="1">
    <citation type="submission" date="2013-01" db="EMBL/GenBank/DDBJ databases">
        <title>Draft Genome Sequence of a Mulberry Tree, Morus notabilis C.K. Schneid.</title>
        <authorList>
            <person name="He N."/>
            <person name="Zhao S."/>
        </authorList>
    </citation>
    <scope>NUCLEOTIDE SEQUENCE</scope>
</reference>
<dbReference type="SMART" id="SM00028">
    <property type="entry name" value="TPR"/>
    <property type="match status" value="4"/>
</dbReference>
<accession>W9SDB4</accession>
<evidence type="ECO:0000256" key="5">
    <source>
        <dbReference type="SAM" id="MobiDB-lite"/>
    </source>
</evidence>
<dbReference type="SUPFAM" id="SSF54277">
    <property type="entry name" value="CAD &amp; PB1 domains"/>
    <property type="match status" value="1"/>
</dbReference>
<dbReference type="PANTHER" id="PTHR46183:SF16">
    <property type="entry name" value="PROTEIN PHOX3"/>
    <property type="match status" value="1"/>
</dbReference>
<name>W9SDB4_9ROSA</name>
<evidence type="ECO:0000259" key="6">
    <source>
        <dbReference type="PROSITE" id="PS51745"/>
    </source>
</evidence>
<dbReference type="InterPro" id="IPR019734">
    <property type="entry name" value="TPR_rpt"/>
</dbReference>
<evidence type="ECO:0000256" key="2">
    <source>
        <dbReference type="ARBA" id="ARBA00022737"/>
    </source>
</evidence>
<dbReference type="AlphaFoldDB" id="W9SDB4"/>
<dbReference type="CDD" id="cd05992">
    <property type="entry name" value="PB1"/>
    <property type="match status" value="1"/>
</dbReference>
<dbReference type="SUPFAM" id="SSF48452">
    <property type="entry name" value="TPR-like"/>
    <property type="match status" value="2"/>
</dbReference>
<evidence type="ECO:0000313" key="7">
    <source>
        <dbReference type="EMBL" id="EXC26519.1"/>
    </source>
</evidence>
<dbReference type="eggNOG" id="KOG4151">
    <property type="taxonomic scope" value="Eukaryota"/>
</dbReference>
<dbReference type="Proteomes" id="UP000030645">
    <property type="component" value="Unassembled WGS sequence"/>
</dbReference>
<feature type="repeat" description="TPR" evidence="4">
    <location>
        <begin position="121"/>
        <end position="154"/>
    </location>
</feature>
<keyword evidence="2" id="KW-0677">Repeat</keyword>
<dbReference type="Pfam" id="PF00564">
    <property type="entry name" value="PB1"/>
    <property type="match status" value="1"/>
</dbReference>
<proteinExistence type="predicted"/>
<dbReference type="InterPro" id="IPR044517">
    <property type="entry name" value="PHOX1-4"/>
</dbReference>
<organism evidence="7 8">
    <name type="scientific">Morus notabilis</name>
    <dbReference type="NCBI Taxonomy" id="981085"/>
    <lineage>
        <taxon>Eukaryota</taxon>
        <taxon>Viridiplantae</taxon>
        <taxon>Streptophyta</taxon>
        <taxon>Embryophyta</taxon>
        <taxon>Tracheophyta</taxon>
        <taxon>Spermatophyta</taxon>
        <taxon>Magnoliopsida</taxon>
        <taxon>eudicotyledons</taxon>
        <taxon>Gunneridae</taxon>
        <taxon>Pentapetalae</taxon>
        <taxon>rosids</taxon>
        <taxon>fabids</taxon>
        <taxon>Rosales</taxon>
        <taxon>Moraceae</taxon>
        <taxon>Moreae</taxon>
        <taxon>Morus</taxon>
    </lineage>
</organism>
<dbReference type="InterPro" id="IPR000270">
    <property type="entry name" value="PB1_dom"/>
</dbReference>
<dbReference type="PROSITE" id="PS51745">
    <property type="entry name" value="PB1"/>
    <property type="match status" value="1"/>
</dbReference>
<dbReference type="KEGG" id="mnt:21388917"/>
<keyword evidence="3 4" id="KW-0802">TPR repeat</keyword>
<dbReference type="OrthoDB" id="2942533at2759"/>
<dbReference type="InterPro" id="IPR053793">
    <property type="entry name" value="PB1-like"/>
</dbReference>
<feature type="repeat" description="TPR" evidence="4">
    <location>
        <begin position="47"/>
        <end position="80"/>
    </location>
</feature>
<protein>
    <submittedName>
        <fullName evidence="7">Protein unc-45-A-like protein</fullName>
    </submittedName>
</protein>